<sequence>MGNHTSRKRALLKSLESEPFITVYVKIDGDWQGNVERVKRAGKACCTGRIVERKGPEHHELEVYFRNDSPFPEIIELMRSIPGVEKVSNVDAYISMAKD</sequence>
<organism evidence="1 2">
    <name type="scientific">Ascobolus immersus RN42</name>
    <dbReference type="NCBI Taxonomy" id="1160509"/>
    <lineage>
        <taxon>Eukaryota</taxon>
        <taxon>Fungi</taxon>
        <taxon>Dikarya</taxon>
        <taxon>Ascomycota</taxon>
        <taxon>Pezizomycotina</taxon>
        <taxon>Pezizomycetes</taxon>
        <taxon>Pezizales</taxon>
        <taxon>Ascobolaceae</taxon>
        <taxon>Ascobolus</taxon>
    </lineage>
</organism>
<proteinExistence type="predicted"/>
<evidence type="ECO:0000313" key="2">
    <source>
        <dbReference type="Proteomes" id="UP000275078"/>
    </source>
</evidence>
<dbReference type="EMBL" id="ML119657">
    <property type="protein sequence ID" value="RPA84670.1"/>
    <property type="molecule type" value="Genomic_DNA"/>
</dbReference>
<name>A0A3N4IKL1_ASCIM</name>
<gene>
    <name evidence="1" type="ORF">BJ508DRAFT_412434</name>
</gene>
<dbReference type="AlphaFoldDB" id="A0A3N4IKL1"/>
<evidence type="ECO:0000313" key="1">
    <source>
        <dbReference type="EMBL" id="RPA84670.1"/>
    </source>
</evidence>
<accession>A0A3N4IKL1</accession>
<reference evidence="1 2" key="1">
    <citation type="journal article" date="2018" name="Nat. Ecol. Evol.">
        <title>Pezizomycetes genomes reveal the molecular basis of ectomycorrhizal truffle lifestyle.</title>
        <authorList>
            <person name="Murat C."/>
            <person name="Payen T."/>
            <person name="Noel B."/>
            <person name="Kuo A."/>
            <person name="Morin E."/>
            <person name="Chen J."/>
            <person name="Kohler A."/>
            <person name="Krizsan K."/>
            <person name="Balestrini R."/>
            <person name="Da Silva C."/>
            <person name="Montanini B."/>
            <person name="Hainaut M."/>
            <person name="Levati E."/>
            <person name="Barry K.W."/>
            <person name="Belfiori B."/>
            <person name="Cichocki N."/>
            <person name="Clum A."/>
            <person name="Dockter R.B."/>
            <person name="Fauchery L."/>
            <person name="Guy J."/>
            <person name="Iotti M."/>
            <person name="Le Tacon F."/>
            <person name="Lindquist E.A."/>
            <person name="Lipzen A."/>
            <person name="Malagnac F."/>
            <person name="Mello A."/>
            <person name="Molinier V."/>
            <person name="Miyauchi S."/>
            <person name="Poulain J."/>
            <person name="Riccioni C."/>
            <person name="Rubini A."/>
            <person name="Sitrit Y."/>
            <person name="Splivallo R."/>
            <person name="Traeger S."/>
            <person name="Wang M."/>
            <person name="Zifcakova L."/>
            <person name="Wipf D."/>
            <person name="Zambonelli A."/>
            <person name="Paolocci F."/>
            <person name="Nowrousian M."/>
            <person name="Ottonello S."/>
            <person name="Baldrian P."/>
            <person name="Spatafora J.W."/>
            <person name="Henrissat B."/>
            <person name="Nagy L.G."/>
            <person name="Aury J.M."/>
            <person name="Wincker P."/>
            <person name="Grigoriev I.V."/>
            <person name="Bonfante P."/>
            <person name="Martin F.M."/>
        </authorList>
    </citation>
    <scope>NUCLEOTIDE SEQUENCE [LARGE SCALE GENOMIC DNA]</scope>
    <source>
        <strain evidence="1 2">RN42</strain>
    </source>
</reference>
<keyword evidence="2" id="KW-1185">Reference proteome</keyword>
<dbReference type="Proteomes" id="UP000275078">
    <property type="component" value="Unassembled WGS sequence"/>
</dbReference>
<protein>
    <submittedName>
        <fullName evidence="1">Uncharacterized protein</fullName>
    </submittedName>
</protein>